<comment type="catalytic activity">
    <reaction evidence="15 17 19">
        <text>(6S)-NADHX + ADP = AMP + phosphate + NADH + H(+)</text>
        <dbReference type="Rhea" id="RHEA:32223"/>
        <dbReference type="ChEBI" id="CHEBI:15378"/>
        <dbReference type="ChEBI" id="CHEBI:43474"/>
        <dbReference type="ChEBI" id="CHEBI:57945"/>
        <dbReference type="ChEBI" id="CHEBI:64074"/>
        <dbReference type="ChEBI" id="CHEBI:456215"/>
        <dbReference type="ChEBI" id="CHEBI:456216"/>
        <dbReference type="EC" id="4.2.1.136"/>
    </reaction>
</comment>
<reference evidence="22 23" key="1">
    <citation type="submission" date="2016-07" db="EMBL/GenBank/DDBJ databases">
        <title>Draft Genome Sequence of Oceanisphaera psychrotolerans, isolated from coastal sediment samples.</title>
        <authorList>
            <person name="Zhuo S."/>
            <person name="Ruan Z."/>
        </authorList>
    </citation>
    <scope>NUCLEOTIDE SEQUENCE [LARGE SCALE GENOMIC DNA]</scope>
    <source>
        <strain evidence="22 23">LAM-WHM-ZC</strain>
    </source>
</reference>
<dbReference type="STRING" id="1414654.BFR47_10355"/>
<dbReference type="Gene3D" id="3.40.1190.20">
    <property type="match status" value="1"/>
</dbReference>
<feature type="binding site" evidence="17">
    <location>
        <position position="441"/>
    </location>
    <ligand>
        <name>AMP</name>
        <dbReference type="ChEBI" id="CHEBI:456215"/>
    </ligand>
</feature>
<feature type="binding site" evidence="18">
    <location>
        <begin position="137"/>
        <end position="143"/>
    </location>
    <ligand>
        <name>(6S)-NADPHX</name>
        <dbReference type="ChEBI" id="CHEBI:64076"/>
    </ligand>
</feature>
<evidence type="ECO:0000256" key="9">
    <source>
        <dbReference type="ARBA" id="ARBA00022958"/>
    </source>
</evidence>
<evidence type="ECO:0000256" key="19">
    <source>
        <dbReference type="PIRNR" id="PIRNR017184"/>
    </source>
</evidence>
<evidence type="ECO:0000256" key="18">
    <source>
        <dbReference type="HAMAP-Rule" id="MF_01966"/>
    </source>
</evidence>
<feature type="domain" description="YjeF N-terminal" evidence="21">
    <location>
        <begin position="22"/>
        <end position="223"/>
    </location>
</feature>
<comment type="similarity">
    <text evidence="17">Belongs to the NnrD/CARKD family.</text>
</comment>
<evidence type="ECO:0000313" key="22">
    <source>
        <dbReference type="EMBL" id="OIN13546.1"/>
    </source>
</evidence>
<dbReference type="InterPro" id="IPR030677">
    <property type="entry name" value="Nnr"/>
</dbReference>
<feature type="binding site" evidence="18">
    <location>
        <begin position="70"/>
        <end position="74"/>
    </location>
    <ligand>
        <name>(6S)-NADPHX</name>
        <dbReference type="ChEBI" id="CHEBI:64076"/>
    </ligand>
</feature>
<dbReference type="GO" id="GO:0005524">
    <property type="term" value="F:ATP binding"/>
    <property type="evidence" value="ECO:0007669"/>
    <property type="project" value="UniProtKB-UniRule"/>
</dbReference>
<dbReference type="GO" id="GO:0046872">
    <property type="term" value="F:metal ion binding"/>
    <property type="evidence" value="ECO:0007669"/>
    <property type="project" value="UniProtKB-UniRule"/>
</dbReference>
<feature type="binding site" evidence="18">
    <location>
        <position position="166"/>
    </location>
    <ligand>
        <name>(6S)-NADPHX</name>
        <dbReference type="ChEBI" id="CHEBI:64076"/>
    </ligand>
</feature>
<dbReference type="GO" id="GO:0052855">
    <property type="term" value="F:ADP-dependent NAD(P)H-hydrate dehydratase activity"/>
    <property type="evidence" value="ECO:0007669"/>
    <property type="project" value="UniProtKB-UniRule"/>
</dbReference>
<protein>
    <recommendedName>
        <fullName evidence="19">Bifunctional NAD(P)H-hydrate repair enzyme</fullName>
    </recommendedName>
    <alternativeName>
        <fullName evidence="19">Nicotinamide nucleotide repair protein</fullName>
    </alternativeName>
    <domain>
        <recommendedName>
            <fullName evidence="19">ADP-dependent (S)-NAD(P)H-hydrate dehydratase</fullName>
            <ecNumber evidence="19">4.2.1.136</ecNumber>
        </recommendedName>
        <alternativeName>
            <fullName evidence="19">ADP-dependent NAD(P)HX dehydratase</fullName>
        </alternativeName>
    </domain>
    <domain>
        <recommendedName>
            <fullName evidence="19">NAD(P)H-hydrate epimerase</fullName>
            <ecNumber evidence="19">5.1.99.6</ecNumber>
        </recommendedName>
    </domain>
</protein>
<feature type="domain" description="YjeF C-terminal" evidence="20">
    <location>
        <begin position="231"/>
        <end position="501"/>
    </location>
</feature>
<dbReference type="Proteomes" id="UP000243073">
    <property type="component" value="Unassembled WGS sequence"/>
</dbReference>
<dbReference type="EMBL" id="MDKE01000006">
    <property type="protein sequence ID" value="OIN13546.1"/>
    <property type="molecule type" value="Genomic_DNA"/>
</dbReference>
<feature type="binding site" evidence="17">
    <location>
        <begin position="413"/>
        <end position="417"/>
    </location>
    <ligand>
        <name>AMP</name>
        <dbReference type="ChEBI" id="CHEBI:456215"/>
    </ligand>
</feature>
<evidence type="ECO:0000256" key="16">
    <source>
        <dbReference type="ARBA" id="ARBA00049209"/>
    </source>
</evidence>
<keyword evidence="11 18" id="KW-0413">Isomerase</keyword>
<dbReference type="OrthoDB" id="9806925at2"/>
<dbReference type="PROSITE" id="PS51385">
    <property type="entry name" value="YJEF_N"/>
    <property type="match status" value="1"/>
</dbReference>
<evidence type="ECO:0000256" key="12">
    <source>
        <dbReference type="ARBA" id="ARBA00023239"/>
    </source>
</evidence>
<keyword evidence="10 17" id="KW-0520">NAD</keyword>
<dbReference type="CDD" id="cd01171">
    <property type="entry name" value="YXKO-related"/>
    <property type="match status" value="1"/>
</dbReference>
<keyword evidence="9 18" id="KW-0630">Potassium</keyword>
<keyword evidence="12 17" id="KW-0456">Lyase</keyword>
<comment type="catalytic activity">
    <reaction evidence="2 18 19">
        <text>(6R)-NADPHX = (6S)-NADPHX</text>
        <dbReference type="Rhea" id="RHEA:32227"/>
        <dbReference type="ChEBI" id="CHEBI:64076"/>
        <dbReference type="ChEBI" id="CHEBI:64077"/>
        <dbReference type="EC" id="5.1.99.6"/>
    </reaction>
</comment>
<evidence type="ECO:0000256" key="10">
    <source>
        <dbReference type="ARBA" id="ARBA00023027"/>
    </source>
</evidence>
<comment type="function">
    <text evidence="17">Catalyzes the dehydration of the S-form of NAD(P)HX at the expense of ADP, which is converted to AMP. Together with NAD(P)HX epimerase, which catalyzes the epimerization of the S- and R-forms, the enzyme allows the repair of both epimers of NAD(P)HX, a damaged form of NAD(P)H that is a result of enzymatic or heat-dependent hydration.</text>
</comment>
<comment type="similarity">
    <text evidence="3 19">In the N-terminal section; belongs to the NnrE/AIBP family.</text>
</comment>
<keyword evidence="6 17" id="KW-0547">Nucleotide-binding</keyword>
<comment type="cofactor">
    <cofactor evidence="17">
        <name>Mg(2+)</name>
        <dbReference type="ChEBI" id="CHEBI:18420"/>
    </cofactor>
</comment>
<keyword evidence="23" id="KW-1185">Reference proteome</keyword>
<evidence type="ECO:0000256" key="7">
    <source>
        <dbReference type="ARBA" id="ARBA00022840"/>
    </source>
</evidence>
<dbReference type="InterPro" id="IPR036652">
    <property type="entry name" value="YjeF_N_dom_sf"/>
</dbReference>
<evidence type="ECO:0000256" key="5">
    <source>
        <dbReference type="ARBA" id="ARBA00022723"/>
    </source>
</evidence>
<evidence type="ECO:0000256" key="2">
    <source>
        <dbReference type="ARBA" id="ARBA00000909"/>
    </source>
</evidence>
<evidence type="ECO:0000256" key="6">
    <source>
        <dbReference type="ARBA" id="ARBA00022741"/>
    </source>
</evidence>
<proteinExistence type="inferred from homology"/>
<comment type="catalytic activity">
    <reaction evidence="1 18 19">
        <text>(6R)-NADHX = (6S)-NADHX</text>
        <dbReference type="Rhea" id="RHEA:32215"/>
        <dbReference type="ChEBI" id="CHEBI:64074"/>
        <dbReference type="ChEBI" id="CHEBI:64075"/>
        <dbReference type="EC" id="5.1.99.6"/>
    </reaction>
</comment>
<comment type="subunit">
    <text evidence="17">Homotetramer.</text>
</comment>
<comment type="function">
    <text evidence="14 19">Bifunctional enzyme that catalyzes the epimerization of the S- and R-forms of NAD(P)HX and the dehydration of the S-form of NAD(P)HX at the expense of ADP, which is converted to AMP. This allows the repair of both epimers of NAD(P)HX, a damaged form of NAD(P)H that is a result of enzymatic or heat-dependent hydration.</text>
</comment>
<dbReference type="EC" id="5.1.99.6" evidence="19"/>
<dbReference type="InterPro" id="IPR029056">
    <property type="entry name" value="Ribokinase-like"/>
</dbReference>
<evidence type="ECO:0000259" key="21">
    <source>
        <dbReference type="PROSITE" id="PS51385"/>
    </source>
</evidence>
<comment type="similarity">
    <text evidence="4 19">In the C-terminal section; belongs to the NnrD/CARKD family.</text>
</comment>
<feature type="binding site" evidence="18">
    <location>
        <position position="71"/>
    </location>
    <ligand>
        <name>K(+)</name>
        <dbReference type="ChEBI" id="CHEBI:29103"/>
    </ligand>
</feature>
<evidence type="ECO:0000313" key="23">
    <source>
        <dbReference type="Proteomes" id="UP000243073"/>
    </source>
</evidence>
<comment type="function">
    <text evidence="18">Catalyzes the epimerization of the S- and R-forms of NAD(P)HX, a damaged form of NAD(P)H that is a result of enzymatic or heat-dependent hydration. This is a prerequisite for the S-specific NAD(P)H-hydrate dehydratase to allow the repair of both epimers of NAD(P)HX.</text>
</comment>
<dbReference type="PANTHER" id="PTHR12592:SF0">
    <property type="entry name" value="ATP-DEPENDENT (S)-NAD(P)H-HYDRATE DEHYDRATASE"/>
    <property type="match status" value="1"/>
</dbReference>
<gene>
    <name evidence="18" type="primary">nnrE</name>
    <name evidence="17" type="synonym">nnrD</name>
    <name evidence="22" type="ORF">BFR47_10355</name>
</gene>
<feature type="binding site" evidence="18">
    <location>
        <position position="169"/>
    </location>
    <ligand>
        <name>K(+)</name>
        <dbReference type="ChEBI" id="CHEBI:29103"/>
    </ligand>
</feature>
<dbReference type="HAMAP" id="MF_01965">
    <property type="entry name" value="NADHX_dehydratase"/>
    <property type="match status" value="1"/>
</dbReference>
<comment type="caution">
    <text evidence="18">Lacks conserved residue(s) required for the propagation of feature annotation.</text>
</comment>
<dbReference type="PIRSF" id="PIRSF017184">
    <property type="entry name" value="Nnr"/>
    <property type="match status" value="1"/>
</dbReference>
<keyword evidence="7 17" id="KW-0067">ATP-binding</keyword>
<comment type="cofactor">
    <cofactor evidence="18 19">
        <name>K(+)</name>
        <dbReference type="ChEBI" id="CHEBI:29103"/>
    </cofactor>
    <text evidence="18 19">Binds 1 potassium ion per subunit.</text>
</comment>
<evidence type="ECO:0000256" key="1">
    <source>
        <dbReference type="ARBA" id="ARBA00000013"/>
    </source>
</evidence>
<dbReference type="PROSITE" id="PS51383">
    <property type="entry name" value="YJEF_C_3"/>
    <property type="match status" value="1"/>
</dbReference>
<dbReference type="GO" id="GO:0052856">
    <property type="term" value="F:NAD(P)HX epimerase activity"/>
    <property type="evidence" value="ECO:0007669"/>
    <property type="project" value="UniProtKB-UniRule"/>
</dbReference>
<dbReference type="Gene3D" id="3.40.50.10260">
    <property type="entry name" value="YjeF N-terminal domain"/>
    <property type="match status" value="1"/>
</dbReference>
<sequence>MGIIGLEKSHSLTQSLWSSEQIRKGERQAAAACGMAMFELMTRAGLALFELSRDRWPDARHWWVFTGGGNNGGDGYVVARLARAAGIRVQLVQLGDAEQLSGDAAIARDHYRADGGAIESLNALQDTPDLIIDALLGTGLSGDVRENARRHIRLINQTPAPVLAVDVPSGLCADTGRILGESVEACMTLSFIGLKAGLLTGRGPDVTGQVLLASLGIQPRLQQTPVASLMHWDQLRRQLPRRRRGAHKGEAGRLLIVGGNEGMNGAVRLAGEAALRCATGLVRLLSHPAHAHLLNLPRPELMTAAFPGFDDWHWGDALVLGPGLGRDVWSHDLFEAAYEVGLEADKPMVIDADGLWWLACRQDDLPVRRPWVLTPHPGEAAMLLDCNTAEIEADRLAAVRAIQQKYGGVVVLKGAGSLIADEHHVRLCHYGNPGMASGGMGDLLSGIIGAFIAQGLTPFNAASVAVCLHGMAGDSAAKGGGMLGLLASDLLSSLRSLINQHDEHDNKHSDPDACR</sequence>
<evidence type="ECO:0000256" key="3">
    <source>
        <dbReference type="ARBA" id="ARBA00006001"/>
    </source>
</evidence>
<feature type="binding site" evidence="18">
    <location>
        <position position="133"/>
    </location>
    <ligand>
        <name>K(+)</name>
        <dbReference type="ChEBI" id="CHEBI:29103"/>
    </ligand>
</feature>
<organism evidence="22 23">
    <name type="scientific">Oceanisphaera psychrotolerans</name>
    <dbReference type="NCBI Taxonomy" id="1414654"/>
    <lineage>
        <taxon>Bacteria</taxon>
        <taxon>Pseudomonadati</taxon>
        <taxon>Pseudomonadota</taxon>
        <taxon>Gammaproteobacteria</taxon>
        <taxon>Aeromonadales</taxon>
        <taxon>Aeromonadaceae</taxon>
        <taxon>Oceanisphaera</taxon>
    </lineage>
</organism>
<evidence type="ECO:0000259" key="20">
    <source>
        <dbReference type="PROSITE" id="PS51383"/>
    </source>
</evidence>
<dbReference type="GO" id="GO:0046496">
    <property type="term" value="P:nicotinamide nucleotide metabolic process"/>
    <property type="evidence" value="ECO:0007669"/>
    <property type="project" value="UniProtKB-UniRule"/>
</dbReference>
<keyword evidence="5 18" id="KW-0479">Metal-binding</keyword>
<dbReference type="SUPFAM" id="SSF53613">
    <property type="entry name" value="Ribokinase-like"/>
    <property type="match status" value="1"/>
</dbReference>
<name>A0A1J4QJU8_9GAMM</name>
<evidence type="ECO:0000256" key="8">
    <source>
        <dbReference type="ARBA" id="ARBA00022857"/>
    </source>
</evidence>
<dbReference type="GO" id="GO:0110051">
    <property type="term" value="P:metabolite repair"/>
    <property type="evidence" value="ECO:0007669"/>
    <property type="project" value="TreeGrafter"/>
</dbReference>
<accession>A0A1J4QJU8</accession>
<evidence type="ECO:0000256" key="17">
    <source>
        <dbReference type="HAMAP-Rule" id="MF_01965"/>
    </source>
</evidence>
<dbReference type="NCBIfam" id="TIGR00196">
    <property type="entry name" value="yjeF_cterm"/>
    <property type="match status" value="1"/>
</dbReference>
<dbReference type="Pfam" id="PF01256">
    <property type="entry name" value="Carb_kinase"/>
    <property type="match status" value="1"/>
</dbReference>
<feature type="binding site" evidence="17">
    <location>
        <position position="323"/>
    </location>
    <ligand>
        <name>(6S)-NADPHX</name>
        <dbReference type="ChEBI" id="CHEBI:64076"/>
    </ligand>
</feature>
<dbReference type="NCBIfam" id="TIGR00197">
    <property type="entry name" value="yjeF_nterm"/>
    <property type="match status" value="1"/>
</dbReference>
<feature type="binding site" evidence="17">
    <location>
        <position position="442"/>
    </location>
    <ligand>
        <name>(6S)-NADPHX</name>
        <dbReference type="ChEBI" id="CHEBI:64076"/>
    </ligand>
</feature>
<dbReference type="FunFam" id="3.40.50.10260:FF:000003">
    <property type="entry name" value="Multifunctional fusion protein"/>
    <property type="match status" value="1"/>
</dbReference>
<evidence type="ECO:0000256" key="11">
    <source>
        <dbReference type="ARBA" id="ARBA00023235"/>
    </source>
</evidence>
<dbReference type="Pfam" id="PF03853">
    <property type="entry name" value="YjeF_N"/>
    <property type="match status" value="1"/>
</dbReference>
<dbReference type="RefSeq" id="WP_071471641.1">
    <property type="nucleotide sequence ID" value="NZ_MDKE01000006.1"/>
</dbReference>
<evidence type="ECO:0000256" key="4">
    <source>
        <dbReference type="ARBA" id="ARBA00009524"/>
    </source>
</evidence>
<dbReference type="InterPro" id="IPR000631">
    <property type="entry name" value="CARKD"/>
</dbReference>
<dbReference type="SUPFAM" id="SSF64153">
    <property type="entry name" value="YjeF N-terminal domain-like"/>
    <property type="match status" value="1"/>
</dbReference>
<evidence type="ECO:0000256" key="15">
    <source>
        <dbReference type="ARBA" id="ARBA00048238"/>
    </source>
</evidence>
<keyword evidence="8 17" id="KW-0521">NADP</keyword>
<dbReference type="HAMAP" id="MF_01966">
    <property type="entry name" value="NADHX_epimerase"/>
    <property type="match status" value="1"/>
</dbReference>
<dbReference type="PANTHER" id="PTHR12592">
    <property type="entry name" value="ATP-DEPENDENT (S)-NAD(P)H-HYDRATE DEHYDRATASE FAMILY MEMBER"/>
    <property type="match status" value="1"/>
</dbReference>
<evidence type="ECO:0000256" key="14">
    <source>
        <dbReference type="ARBA" id="ARBA00025153"/>
    </source>
</evidence>
<keyword evidence="13" id="KW-0511">Multifunctional enzyme</keyword>
<dbReference type="AlphaFoldDB" id="A0A1J4QJU8"/>
<dbReference type="EC" id="4.2.1.136" evidence="19"/>
<feature type="binding site" evidence="17">
    <location>
        <position position="266"/>
    </location>
    <ligand>
        <name>(6S)-NADPHX</name>
        <dbReference type="ChEBI" id="CHEBI:64076"/>
    </ligand>
</feature>
<feature type="binding site" evidence="17">
    <location>
        <position position="376"/>
    </location>
    <ligand>
        <name>(6S)-NADPHX</name>
        <dbReference type="ChEBI" id="CHEBI:64076"/>
    </ligand>
</feature>
<dbReference type="InterPro" id="IPR004443">
    <property type="entry name" value="YjeF_N_dom"/>
</dbReference>
<evidence type="ECO:0000256" key="13">
    <source>
        <dbReference type="ARBA" id="ARBA00023268"/>
    </source>
</evidence>
<comment type="similarity">
    <text evidence="18">Belongs to the NnrE/AIBP family.</text>
</comment>
<comment type="catalytic activity">
    <reaction evidence="16 17 19">
        <text>(6S)-NADPHX + ADP = AMP + phosphate + NADPH + H(+)</text>
        <dbReference type="Rhea" id="RHEA:32235"/>
        <dbReference type="ChEBI" id="CHEBI:15378"/>
        <dbReference type="ChEBI" id="CHEBI:43474"/>
        <dbReference type="ChEBI" id="CHEBI:57783"/>
        <dbReference type="ChEBI" id="CHEBI:64076"/>
        <dbReference type="ChEBI" id="CHEBI:456215"/>
        <dbReference type="ChEBI" id="CHEBI:456216"/>
        <dbReference type="EC" id="4.2.1.136"/>
    </reaction>
</comment>
<comment type="caution">
    <text evidence="22">The sequence shown here is derived from an EMBL/GenBank/DDBJ whole genome shotgun (WGS) entry which is preliminary data.</text>
</comment>